<dbReference type="AlphaFoldDB" id="A0A8S0VPR2"/>
<dbReference type="Gene3D" id="1.10.510.10">
    <property type="entry name" value="Transferase(Phosphotransferase) domain 1"/>
    <property type="match status" value="1"/>
</dbReference>
<evidence type="ECO:0000256" key="23">
    <source>
        <dbReference type="SAM" id="Phobius"/>
    </source>
</evidence>
<comment type="similarity">
    <text evidence="3">Belongs to the protein kinase superfamily. Ser/Thr protein kinase family.</text>
</comment>
<evidence type="ECO:0000256" key="11">
    <source>
        <dbReference type="ARBA" id="ARBA00022729"/>
    </source>
</evidence>
<evidence type="ECO:0000256" key="7">
    <source>
        <dbReference type="ARBA" id="ARBA00022553"/>
    </source>
</evidence>
<dbReference type="InterPro" id="IPR032675">
    <property type="entry name" value="LRR_dom_sf"/>
</dbReference>
<proteinExistence type="inferred from homology"/>
<dbReference type="PANTHER" id="PTHR48056:SF89">
    <property type="entry name" value="OS06G0585982 PROTEIN"/>
    <property type="match status" value="1"/>
</dbReference>
<organism evidence="26 27">
    <name type="scientific">Olea europaea subsp. europaea</name>
    <dbReference type="NCBI Taxonomy" id="158383"/>
    <lineage>
        <taxon>Eukaryota</taxon>
        <taxon>Viridiplantae</taxon>
        <taxon>Streptophyta</taxon>
        <taxon>Embryophyta</taxon>
        <taxon>Tracheophyta</taxon>
        <taxon>Spermatophyta</taxon>
        <taxon>Magnoliopsida</taxon>
        <taxon>eudicotyledons</taxon>
        <taxon>Gunneridae</taxon>
        <taxon>Pentapetalae</taxon>
        <taxon>asterids</taxon>
        <taxon>lamiids</taxon>
        <taxon>Lamiales</taxon>
        <taxon>Oleaceae</taxon>
        <taxon>Oleeae</taxon>
        <taxon>Olea</taxon>
    </lineage>
</organism>
<dbReference type="PROSITE" id="PS00107">
    <property type="entry name" value="PROTEIN_KINASE_ATP"/>
    <property type="match status" value="1"/>
</dbReference>
<dbReference type="InterPro" id="IPR001611">
    <property type="entry name" value="Leu-rich_rpt"/>
</dbReference>
<accession>A0A8S0VPR2</accession>
<evidence type="ECO:0000256" key="8">
    <source>
        <dbReference type="ARBA" id="ARBA00022614"/>
    </source>
</evidence>
<keyword evidence="7" id="KW-0597">Phosphoprotein</keyword>
<evidence type="ECO:0000256" key="16">
    <source>
        <dbReference type="ARBA" id="ARBA00022989"/>
    </source>
</evidence>
<keyword evidence="11 24" id="KW-0732">Signal</keyword>
<dbReference type="PROSITE" id="PS50011">
    <property type="entry name" value="PROTEIN_KINASE_DOM"/>
    <property type="match status" value="1"/>
</dbReference>
<evidence type="ECO:0000256" key="5">
    <source>
        <dbReference type="ARBA" id="ARBA00022475"/>
    </source>
</evidence>
<feature type="chain" id="PRO_5035818602" description="non-specific serine/threonine protein kinase" evidence="24">
    <location>
        <begin position="29"/>
        <end position="1006"/>
    </location>
</feature>
<evidence type="ECO:0000256" key="12">
    <source>
        <dbReference type="ARBA" id="ARBA00022737"/>
    </source>
</evidence>
<dbReference type="FunFam" id="3.30.200.20:FF:000432">
    <property type="entry name" value="LRR receptor-like serine/threonine-protein kinase EFR"/>
    <property type="match status" value="1"/>
</dbReference>
<evidence type="ECO:0000256" key="3">
    <source>
        <dbReference type="ARBA" id="ARBA00008684"/>
    </source>
</evidence>
<comment type="catalytic activity">
    <reaction evidence="20">
        <text>L-threonyl-[protein] + ATP = O-phospho-L-threonyl-[protein] + ADP + H(+)</text>
        <dbReference type="Rhea" id="RHEA:46608"/>
        <dbReference type="Rhea" id="RHEA-COMP:11060"/>
        <dbReference type="Rhea" id="RHEA-COMP:11605"/>
        <dbReference type="ChEBI" id="CHEBI:15378"/>
        <dbReference type="ChEBI" id="CHEBI:30013"/>
        <dbReference type="ChEBI" id="CHEBI:30616"/>
        <dbReference type="ChEBI" id="CHEBI:61977"/>
        <dbReference type="ChEBI" id="CHEBI:456216"/>
        <dbReference type="EC" id="2.7.11.1"/>
    </reaction>
</comment>
<dbReference type="GO" id="GO:0006952">
    <property type="term" value="P:defense response"/>
    <property type="evidence" value="ECO:0007669"/>
    <property type="project" value="UniProtKB-ARBA"/>
</dbReference>
<dbReference type="EC" id="2.7.11.1" evidence="4"/>
<evidence type="ECO:0000313" key="27">
    <source>
        <dbReference type="Proteomes" id="UP000594638"/>
    </source>
</evidence>
<keyword evidence="27" id="KW-1185">Reference proteome</keyword>
<evidence type="ECO:0000256" key="17">
    <source>
        <dbReference type="ARBA" id="ARBA00023136"/>
    </source>
</evidence>
<dbReference type="Pfam" id="PF00069">
    <property type="entry name" value="Pkinase"/>
    <property type="match status" value="1"/>
</dbReference>
<keyword evidence="5" id="KW-1003">Cell membrane</keyword>
<evidence type="ECO:0000256" key="20">
    <source>
        <dbReference type="ARBA" id="ARBA00047899"/>
    </source>
</evidence>
<keyword evidence="8" id="KW-0433">Leucine-rich repeat</keyword>
<dbReference type="InterPro" id="IPR000719">
    <property type="entry name" value="Prot_kinase_dom"/>
</dbReference>
<dbReference type="SMART" id="SM00369">
    <property type="entry name" value="LRR_TYP"/>
    <property type="match status" value="9"/>
</dbReference>
<evidence type="ECO:0000256" key="10">
    <source>
        <dbReference type="ARBA" id="ARBA00022692"/>
    </source>
</evidence>
<feature type="transmembrane region" description="Helical" evidence="23">
    <location>
        <begin position="638"/>
        <end position="660"/>
    </location>
</feature>
<protein>
    <recommendedName>
        <fullName evidence="4">non-specific serine/threonine protein kinase</fullName>
        <ecNumber evidence="4">2.7.11.1</ecNumber>
    </recommendedName>
</protein>
<sequence length="1006" mass="110873">MDFSYFTMILLVMLILIATYSDLQLVASLSITTDKEALISFKSQINLESPDSPLSTWDENLSPCNWTGVFCNKQSQRVIRVDLSNLRMTGSISPHVGNLSFLTTLQLQNNQLKGKIPDEFGNLPRLRFLNLSFNSLEDVVPRNISQCKQLRVLDLMQNQISGQIPEEISYLKQLQVLNLARNELSGSIPPSLANISSLNDLNLGTNKLGNSIPSDLSLLRNLKFLDLTINNLTGSVPPSIYNMSSLVYLALASNDLSGDLPGDVGLTLPNLLGFNFCFNKFTGTIPWSLHNLTNIQVIRMAHNLLHGTIPPGLGNLPDLRFYNIGFNRIVSSGKEGLNFLELLSNSTRLDFLAIDFNLFEGVIPNSIGSLSKVLTKFYMGGNNIYGTIPPSIGELRGLQLLNLSYSSVSGKIPEEIGQLTELQILGLADNNLSGEIPNSLGNLLKLNRIDLSRNELEGSIPTTFGNFQNLISMDLSDNRLNGSIPTVIFKLPKLSAFLNLSQNYLTGPLPVEIGLLENVVTINISDNKISGNISESVGNCKSLEQLLLARNTFSGQIPSTLGEVRGLEILDLSSNQLSGAIPLDLENLMSLQLLNLSFNRLEGKIPVFTNSMKLYLEGNQNLCLDLACKHFHVRRRTVYIIVIPIAIVALCFAVGLLFYIRKGKGMVKGNFESFRGQHQMISYDELRQATENFKEENLIGQGSFGSVYRGLIQGGIAVAIKVLDTTMAKSQKIFLAECAALRCIRHRNLVKLITVCSSIDYKNDGFLALVFEFMSNGNLDDWIRGKRRYEDGKGLNAMDRLNLAIGVASAVEYLHNETGIPIVHCDLKPSNILLDSDMTPKVGDFGLAKLLIERNDNQTAISSTYTLKGTIGYIPPEYGFGEKPSVAGDVYSYGILLLELFTGKSPTDQSFTGGLSLKNWVEKFFPTYLAQVLDPALLQNGKDIWDESKCTKPEIQDDCLVTIFKIGLSCTVDSPDGRISMRDALGKLKGVKDILQKAEGTEVRMT</sequence>
<dbReference type="GO" id="GO:0051707">
    <property type="term" value="P:response to other organism"/>
    <property type="evidence" value="ECO:0007669"/>
    <property type="project" value="UniProtKB-ARBA"/>
</dbReference>
<keyword evidence="10 23" id="KW-0812">Transmembrane</keyword>
<keyword evidence="9" id="KW-0808">Transferase</keyword>
<evidence type="ECO:0000256" key="1">
    <source>
        <dbReference type="ARBA" id="ARBA00004162"/>
    </source>
</evidence>
<dbReference type="Gene3D" id="3.80.10.10">
    <property type="entry name" value="Ribonuclease Inhibitor"/>
    <property type="match status" value="4"/>
</dbReference>
<dbReference type="Pfam" id="PF00560">
    <property type="entry name" value="LRR_1"/>
    <property type="match status" value="5"/>
</dbReference>
<evidence type="ECO:0000313" key="26">
    <source>
        <dbReference type="EMBL" id="CAA3033207.1"/>
    </source>
</evidence>
<keyword evidence="15 22" id="KW-0067">ATP-binding</keyword>
<keyword evidence="17 23" id="KW-0472">Membrane</keyword>
<dbReference type="SUPFAM" id="SSF52058">
    <property type="entry name" value="L domain-like"/>
    <property type="match status" value="2"/>
</dbReference>
<keyword evidence="16 23" id="KW-1133">Transmembrane helix</keyword>
<dbReference type="FunFam" id="3.80.10.10:FF:000288">
    <property type="entry name" value="LRR receptor-like serine/threonine-protein kinase EFR"/>
    <property type="match status" value="1"/>
</dbReference>
<keyword evidence="13 22" id="KW-0547">Nucleotide-binding</keyword>
<feature type="binding site" evidence="22">
    <location>
        <position position="721"/>
    </location>
    <ligand>
        <name>ATP</name>
        <dbReference type="ChEBI" id="CHEBI:30616"/>
    </ligand>
</feature>
<dbReference type="FunFam" id="3.80.10.10:FF:000383">
    <property type="entry name" value="Leucine-rich repeat receptor protein kinase EMS1"/>
    <property type="match status" value="1"/>
</dbReference>
<keyword evidence="14" id="KW-0418">Kinase</keyword>
<dbReference type="InterPro" id="IPR017441">
    <property type="entry name" value="Protein_kinase_ATP_BS"/>
</dbReference>
<keyword evidence="12" id="KW-0677">Repeat</keyword>
<dbReference type="Gramene" id="OE9A010463T1">
    <property type="protein sequence ID" value="OE9A010463C1"/>
    <property type="gene ID" value="OE9A010463"/>
</dbReference>
<reference evidence="26 27" key="1">
    <citation type="submission" date="2019-12" db="EMBL/GenBank/DDBJ databases">
        <authorList>
            <person name="Alioto T."/>
            <person name="Alioto T."/>
            <person name="Gomez Garrido J."/>
        </authorList>
    </citation>
    <scope>NUCLEOTIDE SEQUENCE [LARGE SCALE GENOMIC DNA]</scope>
</reference>
<evidence type="ECO:0000256" key="22">
    <source>
        <dbReference type="PROSITE-ProRule" id="PRU10141"/>
    </source>
</evidence>
<dbReference type="PRINTS" id="PR00019">
    <property type="entry name" value="LEURICHRPT"/>
</dbReference>
<dbReference type="EMBL" id="CACTIH010009983">
    <property type="protein sequence ID" value="CAA3033207.1"/>
    <property type="molecule type" value="Genomic_DNA"/>
</dbReference>
<dbReference type="InterPro" id="IPR011009">
    <property type="entry name" value="Kinase-like_dom_sf"/>
</dbReference>
<comment type="caution">
    <text evidence="26">The sequence shown here is derived from an EMBL/GenBank/DDBJ whole genome shotgun (WGS) entry which is preliminary data.</text>
</comment>
<name>A0A8S0VPR2_OLEEU</name>
<dbReference type="Proteomes" id="UP000594638">
    <property type="component" value="Unassembled WGS sequence"/>
</dbReference>
<dbReference type="InterPro" id="IPR013210">
    <property type="entry name" value="LRR_N_plant-typ"/>
</dbReference>
<dbReference type="GO" id="GO:0005886">
    <property type="term" value="C:plasma membrane"/>
    <property type="evidence" value="ECO:0007669"/>
    <property type="project" value="UniProtKB-SubCell"/>
</dbReference>
<dbReference type="FunFam" id="3.80.10.10:FF:000101">
    <property type="entry name" value="LRR receptor-like serine/threonine-protein kinase ERECTA"/>
    <property type="match status" value="1"/>
</dbReference>
<evidence type="ECO:0000256" key="2">
    <source>
        <dbReference type="ARBA" id="ARBA00004479"/>
    </source>
</evidence>
<evidence type="ECO:0000256" key="14">
    <source>
        <dbReference type="ARBA" id="ARBA00022777"/>
    </source>
</evidence>
<dbReference type="InterPro" id="IPR008271">
    <property type="entry name" value="Ser/Thr_kinase_AS"/>
</dbReference>
<dbReference type="Pfam" id="PF13855">
    <property type="entry name" value="LRR_8"/>
    <property type="match status" value="2"/>
</dbReference>
<dbReference type="GO" id="GO:0004674">
    <property type="term" value="F:protein serine/threonine kinase activity"/>
    <property type="evidence" value="ECO:0007669"/>
    <property type="project" value="UniProtKB-KW"/>
</dbReference>
<dbReference type="InterPro" id="IPR003591">
    <property type="entry name" value="Leu-rich_rpt_typical-subtyp"/>
</dbReference>
<dbReference type="GO" id="GO:0033612">
    <property type="term" value="F:receptor serine/threonine kinase binding"/>
    <property type="evidence" value="ECO:0007669"/>
    <property type="project" value="TreeGrafter"/>
</dbReference>
<evidence type="ECO:0000256" key="21">
    <source>
        <dbReference type="ARBA" id="ARBA00048679"/>
    </source>
</evidence>
<keyword evidence="19" id="KW-0325">Glycoprotein</keyword>
<comment type="subcellular location">
    <subcellularLocation>
        <location evidence="1">Cell membrane</location>
        <topology evidence="1">Single-pass membrane protein</topology>
    </subcellularLocation>
    <subcellularLocation>
        <location evidence="2">Membrane</location>
        <topology evidence="2">Single-pass type I membrane protein</topology>
    </subcellularLocation>
</comment>
<keyword evidence="6" id="KW-0723">Serine/threonine-protein kinase</keyword>
<dbReference type="Gene3D" id="3.30.200.20">
    <property type="entry name" value="Phosphorylase Kinase, domain 1"/>
    <property type="match status" value="1"/>
</dbReference>
<dbReference type="Pfam" id="PF08263">
    <property type="entry name" value="LRRNT_2"/>
    <property type="match status" value="1"/>
</dbReference>
<evidence type="ECO:0000256" key="9">
    <source>
        <dbReference type="ARBA" id="ARBA00022679"/>
    </source>
</evidence>
<evidence type="ECO:0000256" key="18">
    <source>
        <dbReference type="ARBA" id="ARBA00023170"/>
    </source>
</evidence>
<dbReference type="PANTHER" id="PTHR48056">
    <property type="entry name" value="LRR RECEPTOR-LIKE SERINE/THREONINE-PROTEIN KINASE-RELATED"/>
    <property type="match status" value="1"/>
</dbReference>
<evidence type="ECO:0000256" key="6">
    <source>
        <dbReference type="ARBA" id="ARBA00022527"/>
    </source>
</evidence>
<dbReference type="PROSITE" id="PS00108">
    <property type="entry name" value="PROTEIN_KINASE_ST"/>
    <property type="match status" value="1"/>
</dbReference>
<evidence type="ECO:0000256" key="15">
    <source>
        <dbReference type="ARBA" id="ARBA00022840"/>
    </source>
</evidence>
<keyword evidence="18 26" id="KW-0675">Receptor</keyword>
<dbReference type="SMART" id="SM00220">
    <property type="entry name" value="S_TKc"/>
    <property type="match status" value="1"/>
</dbReference>
<evidence type="ECO:0000256" key="24">
    <source>
        <dbReference type="SAM" id="SignalP"/>
    </source>
</evidence>
<dbReference type="GO" id="GO:0005524">
    <property type="term" value="F:ATP binding"/>
    <property type="evidence" value="ECO:0007669"/>
    <property type="project" value="UniProtKB-UniRule"/>
</dbReference>
<feature type="signal peptide" evidence="24">
    <location>
        <begin position="1"/>
        <end position="28"/>
    </location>
</feature>
<evidence type="ECO:0000256" key="13">
    <source>
        <dbReference type="ARBA" id="ARBA00022741"/>
    </source>
</evidence>
<dbReference type="SUPFAM" id="SSF56112">
    <property type="entry name" value="Protein kinase-like (PK-like)"/>
    <property type="match status" value="1"/>
</dbReference>
<evidence type="ECO:0000256" key="19">
    <source>
        <dbReference type="ARBA" id="ARBA00023180"/>
    </source>
</evidence>
<dbReference type="OrthoDB" id="906048at2759"/>
<evidence type="ECO:0000259" key="25">
    <source>
        <dbReference type="PROSITE" id="PS50011"/>
    </source>
</evidence>
<evidence type="ECO:0000256" key="4">
    <source>
        <dbReference type="ARBA" id="ARBA00012513"/>
    </source>
</evidence>
<dbReference type="InterPro" id="IPR050647">
    <property type="entry name" value="Plant_LRR-RLKs"/>
</dbReference>
<gene>
    <name evidence="26" type="ORF">OLEA9_A010463</name>
</gene>
<dbReference type="FunFam" id="1.10.510.10:FF:000358">
    <property type="entry name" value="Putative leucine-rich repeat receptor-like serine/threonine-protein kinase"/>
    <property type="match status" value="1"/>
</dbReference>
<feature type="domain" description="Protein kinase" evidence="25">
    <location>
        <begin position="693"/>
        <end position="995"/>
    </location>
</feature>
<comment type="catalytic activity">
    <reaction evidence="21">
        <text>L-seryl-[protein] + ATP = O-phospho-L-seryl-[protein] + ADP + H(+)</text>
        <dbReference type="Rhea" id="RHEA:17989"/>
        <dbReference type="Rhea" id="RHEA-COMP:9863"/>
        <dbReference type="Rhea" id="RHEA-COMP:11604"/>
        <dbReference type="ChEBI" id="CHEBI:15378"/>
        <dbReference type="ChEBI" id="CHEBI:29999"/>
        <dbReference type="ChEBI" id="CHEBI:30616"/>
        <dbReference type="ChEBI" id="CHEBI:83421"/>
        <dbReference type="ChEBI" id="CHEBI:456216"/>
        <dbReference type="EC" id="2.7.11.1"/>
    </reaction>
</comment>